<dbReference type="PATRIC" id="fig|1249627.3.peg.733"/>
<dbReference type="EMBL" id="AONC01000010">
    <property type="protein sequence ID" value="EXJ16495.1"/>
    <property type="molecule type" value="Genomic_DNA"/>
</dbReference>
<evidence type="ECO:0000313" key="2">
    <source>
        <dbReference type="Proteomes" id="UP000019460"/>
    </source>
</evidence>
<dbReference type="InterPro" id="IPR020994">
    <property type="entry name" value="Uncharacterised_Ca-bd_CcbP"/>
</dbReference>
<evidence type="ECO:0000313" key="1">
    <source>
        <dbReference type="EMBL" id="EXJ16495.1"/>
    </source>
</evidence>
<sequence length="123" mass="14525">MTKREQDEVREERILMEVVVDAYGPEERAMGWYYYLDDRLSFPFKARCARERTISPLRIGEEVLVERLATEDECLQEIFVLITWQDRTLGLPLAQLDVVEADEDTLEAVGDWHYWVEQGYSYG</sequence>
<dbReference type="eggNOG" id="ENOG5032UTJ">
    <property type="taxonomic scope" value="Bacteria"/>
</dbReference>
<gene>
    <name evidence="1" type="ORF">D779_0096</name>
</gene>
<dbReference type="AlphaFoldDB" id="W9W1K9"/>
<reference evidence="1 2" key="1">
    <citation type="submission" date="2012-11" db="EMBL/GenBank/DDBJ databases">
        <title>Genome assembly of Thiorhodococcus sp. AK35.</title>
        <authorList>
            <person name="Nupur N."/>
            <person name="Khatri I."/>
            <person name="Subramanian S."/>
            <person name="Pinnaka A."/>
        </authorList>
    </citation>
    <scope>NUCLEOTIDE SEQUENCE [LARGE SCALE GENOMIC DNA]</scope>
    <source>
        <strain evidence="1 2">AK35</strain>
    </source>
</reference>
<keyword evidence="2" id="KW-1185">Reference proteome</keyword>
<dbReference type="RefSeq" id="WP_043749545.1">
    <property type="nucleotide sequence ID" value="NZ_AONC01000010.1"/>
</dbReference>
<organism evidence="1 2">
    <name type="scientific">Imhoffiella purpurea</name>
    <dbReference type="NCBI Taxonomy" id="1249627"/>
    <lineage>
        <taxon>Bacteria</taxon>
        <taxon>Pseudomonadati</taxon>
        <taxon>Pseudomonadota</taxon>
        <taxon>Gammaproteobacteria</taxon>
        <taxon>Chromatiales</taxon>
        <taxon>Chromatiaceae</taxon>
        <taxon>Imhoffiella</taxon>
    </lineage>
</organism>
<dbReference type="Gene3D" id="6.10.140.400">
    <property type="match status" value="2"/>
</dbReference>
<evidence type="ECO:0008006" key="3">
    <source>
        <dbReference type="Google" id="ProtNLM"/>
    </source>
</evidence>
<comment type="caution">
    <text evidence="1">The sequence shown here is derived from an EMBL/GenBank/DDBJ whole genome shotgun (WGS) entry which is preliminary data.</text>
</comment>
<proteinExistence type="predicted"/>
<accession>W9W1K9</accession>
<name>W9W1K9_9GAMM</name>
<dbReference type="Proteomes" id="UP000019460">
    <property type="component" value="Unassembled WGS sequence"/>
</dbReference>
<protein>
    <recommendedName>
        <fullName evidence="3">Calcium-binding protein</fullName>
    </recommendedName>
</protein>
<dbReference type="Pfam" id="PF11535">
    <property type="entry name" value="Calci_bind_CcbP"/>
    <property type="match status" value="1"/>
</dbReference>